<name>A0ABW6B7E1_9SPHI</name>
<sequence>MKKLIVFLTAILWVAKGLYAQAPAGISRKDLPDILISRDISLHFISPEPIQYVDISTHAIAGDLPLKNVLRLKIIPDSAFFGGSANGAIVTIIGESFIAQYNLRYTDGEVIAIPSQVNIMPEHTRPLDVPGISLTSKEMQDFAMRISREPAGKTLRKAKAFGLQARLNHVYTAGDHIFLDITYYNQTNLPYQIDEQRFKIEDKKITKATNVQSVEIKPVWQLYPNTSFKKQYRNIYVLKKATFPGNKVLNIELTEKQISGRVLTLRLKYGDILKADIL</sequence>
<proteinExistence type="predicted"/>
<evidence type="ECO:0000313" key="2">
    <source>
        <dbReference type="Proteomes" id="UP001597560"/>
    </source>
</evidence>
<reference evidence="2" key="1">
    <citation type="journal article" date="2019" name="Int. J. Syst. Evol. Microbiol.">
        <title>The Global Catalogue of Microorganisms (GCM) 10K type strain sequencing project: providing services to taxonomists for standard genome sequencing and annotation.</title>
        <authorList>
            <consortium name="The Broad Institute Genomics Platform"/>
            <consortium name="The Broad Institute Genome Sequencing Center for Infectious Disease"/>
            <person name="Wu L."/>
            <person name="Ma J."/>
        </authorList>
    </citation>
    <scope>NUCLEOTIDE SEQUENCE [LARGE SCALE GENOMIC DNA]</scope>
    <source>
        <strain evidence="2">KCTC 23098</strain>
    </source>
</reference>
<dbReference type="Pfam" id="PF13595">
    <property type="entry name" value="DUF4138"/>
    <property type="match status" value="1"/>
</dbReference>
<dbReference type="Proteomes" id="UP001597560">
    <property type="component" value="Unassembled WGS sequence"/>
</dbReference>
<dbReference type="RefSeq" id="WP_377612601.1">
    <property type="nucleotide sequence ID" value="NZ_JBHUPA010000016.1"/>
</dbReference>
<comment type="caution">
    <text evidence="1">The sequence shown here is derived from an EMBL/GenBank/DDBJ whole genome shotgun (WGS) entry which is preliminary data.</text>
</comment>
<organism evidence="1 2">
    <name type="scientific">Olivibacter jilunii</name>
    <dbReference type="NCBI Taxonomy" id="985016"/>
    <lineage>
        <taxon>Bacteria</taxon>
        <taxon>Pseudomonadati</taxon>
        <taxon>Bacteroidota</taxon>
        <taxon>Sphingobacteriia</taxon>
        <taxon>Sphingobacteriales</taxon>
        <taxon>Sphingobacteriaceae</taxon>
        <taxon>Olivibacter</taxon>
    </lineage>
</organism>
<dbReference type="InterPro" id="IPR022298">
    <property type="entry name" value="Conjug_transposon_TraN"/>
</dbReference>
<protein>
    <submittedName>
        <fullName evidence="1">Conjugative transposon protein TraN</fullName>
    </submittedName>
</protein>
<dbReference type="NCBIfam" id="TIGR03780">
    <property type="entry name" value="Bac_Flav_CT_N"/>
    <property type="match status" value="1"/>
</dbReference>
<gene>
    <name evidence="1" type="primary">traN</name>
    <name evidence="1" type="ORF">ACFS6J_21465</name>
</gene>
<evidence type="ECO:0000313" key="1">
    <source>
        <dbReference type="EMBL" id="MFD2964384.1"/>
    </source>
</evidence>
<accession>A0ABW6B7E1</accession>
<dbReference type="EMBL" id="JBHUPA010000016">
    <property type="protein sequence ID" value="MFD2964384.1"/>
    <property type="molecule type" value="Genomic_DNA"/>
</dbReference>
<keyword evidence="2" id="KW-1185">Reference proteome</keyword>